<evidence type="ECO:0000256" key="1">
    <source>
        <dbReference type="ARBA" id="ARBA00004790"/>
    </source>
</evidence>
<gene>
    <name evidence="5" type="primary">Qprt</name>
    <name evidence="5" type="ORF">PROATE_R07047</name>
</gene>
<evidence type="ECO:0000256" key="2">
    <source>
        <dbReference type="ARBA" id="ARBA00009400"/>
    </source>
</evidence>
<dbReference type="Gene3D" id="3.20.20.70">
    <property type="entry name" value="Aldolase class I"/>
    <property type="match status" value="1"/>
</dbReference>
<dbReference type="GO" id="GO:0034213">
    <property type="term" value="P:quinolinate catabolic process"/>
    <property type="evidence" value="ECO:0007669"/>
    <property type="project" value="TreeGrafter"/>
</dbReference>
<keyword evidence="6" id="KW-1185">Reference proteome</keyword>
<proteinExistence type="inferred from homology"/>
<evidence type="ECO:0000256" key="3">
    <source>
        <dbReference type="ARBA" id="ARBA00022676"/>
    </source>
</evidence>
<protein>
    <submittedName>
        <fullName evidence="5">NADC pyrophosphorylase</fullName>
    </submittedName>
</protein>
<dbReference type="InterPro" id="IPR002638">
    <property type="entry name" value="Quinolinate_PRibosylTrfase_C"/>
</dbReference>
<name>A0A7K5G1T4_PROAR</name>
<feature type="domain" description="Quinolinate phosphoribosyl transferase C-terminal" evidence="4">
    <location>
        <begin position="1"/>
        <end position="85"/>
    </location>
</feature>
<keyword evidence="3" id="KW-0328">Glycosyltransferase</keyword>
<organism evidence="5 6">
    <name type="scientific">Probosciger aterrimus</name>
    <name type="common">Palm cockatoo</name>
    <dbReference type="NCBI Taxonomy" id="141839"/>
    <lineage>
        <taxon>Eukaryota</taxon>
        <taxon>Metazoa</taxon>
        <taxon>Chordata</taxon>
        <taxon>Craniata</taxon>
        <taxon>Vertebrata</taxon>
        <taxon>Euteleostomi</taxon>
        <taxon>Archelosauria</taxon>
        <taxon>Archosauria</taxon>
        <taxon>Dinosauria</taxon>
        <taxon>Saurischia</taxon>
        <taxon>Theropoda</taxon>
        <taxon>Coelurosauria</taxon>
        <taxon>Aves</taxon>
        <taxon>Neognathae</taxon>
        <taxon>Neoaves</taxon>
        <taxon>Telluraves</taxon>
        <taxon>Australaves</taxon>
        <taxon>Psittaciformes</taxon>
        <taxon>Cacatuidae</taxon>
        <taxon>Probosciger</taxon>
    </lineage>
</organism>
<sequence>IECSSEAAAVAAAAAGADIVLLDNFNPQALHEAAGAVKASRPHTLVEASGGISLGALPHFLGPHIDVVSMGSLTHGAAALDFALKL</sequence>
<dbReference type="EMBL" id="VYZH01011193">
    <property type="protein sequence ID" value="NWS50839.1"/>
    <property type="molecule type" value="Genomic_DNA"/>
</dbReference>
<dbReference type="Proteomes" id="UP000562415">
    <property type="component" value="Unassembled WGS sequence"/>
</dbReference>
<feature type="non-terminal residue" evidence="5">
    <location>
        <position position="1"/>
    </location>
</feature>
<dbReference type="InterPro" id="IPR013785">
    <property type="entry name" value="Aldolase_TIM"/>
</dbReference>
<dbReference type="PANTHER" id="PTHR32179">
    <property type="entry name" value="NICOTINATE-NUCLEOTIDE PYROPHOSPHORYLASE [CARBOXYLATING]"/>
    <property type="match status" value="1"/>
</dbReference>
<accession>A0A7K5G1T4</accession>
<comment type="pathway">
    <text evidence="1">Cofactor biosynthesis; NAD(+) biosynthesis.</text>
</comment>
<evidence type="ECO:0000313" key="6">
    <source>
        <dbReference type="Proteomes" id="UP000562415"/>
    </source>
</evidence>
<dbReference type="UniPathway" id="UPA00253"/>
<dbReference type="Pfam" id="PF01729">
    <property type="entry name" value="QRPTase_C"/>
    <property type="match status" value="1"/>
</dbReference>
<dbReference type="InterPro" id="IPR036068">
    <property type="entry name" value="Nicotinate_pribotase-like_C"/>
</dbReference>
<dbReference type="GO" id="GO:0004514">
    <property type="term" value="F:nicotinate-nucleotide diphosphorylase (carboxylating) activity"/>
    <property type="evidence" value="ECO:0007669"/>
    <property type="project" value="InterPro"/>
</dbReference>
<evidence type="ECO:0000259" key="4">
    <source>
        <dbReference type="Pfam" id="PF01729"/>
    </source>
</evidence>
<feature type="non-terminal residue" evidence="5">
    <location>
        <position position="86"/>
    </location>
</feature>
<comment type="caution">
    <text evidence="5">The sequence shown here is derived from an EMBL/GenBank/DDBJ whole genome shotgun (WGS) entry which is preliminary data.</text>
</comment>
<dbReference type="GO" id="GO:0005737">
    <property type="term" value="C:cytoplasm"/>
    <property type="evidence" value="ECO:0007669"/>
    <property type="project" value="TreeGrafter"/>
</dbReference>
<comment type="similarity">
    <text evidence="2">Belongs to the NadC/ModD family.</text>
</comment>
<dbReference type="PANTHER" id="PTHR32179:SF3">
    <property type="entry name" value="NICOTINATE-NUCLEOTIDE PYROPHOSPHORYLASE [CARBOXYLATING]"/>
    <property type="match status" value="1"/>
</dbReference>
<dbReference type="OrthoDB" id="10067394at2759"/>
<reference evidence="5 6" key="1">
    <citation type="submission" date="2019-09" db="EMBL/GenBank/DDBJ databases">
        <title>Bird 10,000 Genomes (B10K) Project - Family phase.</title>
        <authorList>
            <person name="Zhang G."/>
        </authorList>
    </citation>
    <scope>NUCLEOTIDE SEQUENCE [LARGE SCALE GENOMIC DNA]</scope>
    <source>
        <strain evidence="5">B10K-DU-017-47</strain>
    </source>
</reference>
<dbReference type="SUPFAM" id="SSF51690">
    <property type="entry name" value="Nicotinate/Quinolinate PRTase C-terminal domain-like"/>
    <property type="match status" value="1"/>
</dbReference>
<dbReference type="AlphaFoldDB" id="A0A7K5G1T4"/>
<evidence type="ECO:0000313" key="5">
    <source>
        <dbReference type="EMBL" id="NWS50839.1"/>
    </source>
</evidence>
<dbReference type="InterPro" id="IPR027277">
    <property type="entry name" value="NadC/ModD"/>
</dbReference>
<dbReference type="GO" id="GO:0009435">
    <property type="term" value="P:NAD+ biosynthetic process"/>
    <property type="evidence" value="ECO:0007669"/>
    <property type="project" value="UniProtKB-UniPathway"/>
</dbReference>
<keyword evidence="3" id="KW-0808">Transferase</keyword>